<gene>
    <name evidence="2" type="ORF">EYC80_008217</name>
</gene>
<comment type="caution">
    <text evidence="2">The sequence shown here is derived from an EMBL/GenBank/DDBJ whole genome shotgun (WGS) entry which is preliminary data.</text>
</comment>
<feature type="compositionally biased region" description="Polar residues" evidence="1">
    <location>
        <begin position="138"/>
        <end position="149"/>
    </location>
</feature>
<feature type="compositionally biased region" description="Basic and acidic residues" evidence="1">
    <location>
        <begin position="392"/>
        <end position="402"/>
    </location>
</feature>
<feature type="compositionally biased region" description="Polar residues" evidence="1">
    <location>
        <begin position="403"/>
        <end position="414"/>
    </location>
</feature>
<dbReference type="OrthoDB" id="3551483at2759"/>
<feature type="compositionally biased region" description="Basic and acidic residues" evidence="1">
    <location>
        <begin position="458"/>
        <end position="476"/>
    </location>
</feature>
<accession>A0A5N6JV20</accession>
<evidence type="ECO:0000313" key="3">
    <source>
        <dbReference type="Proteomes" id="UP000326757"/>
    </source>
</evidence>
<dbReference type="Proteomes" id="UP000326757">
    <property type="component" value="Unassembled WGS sequence"/>
</dbReference>
<protein>
    <submittedName>
        <fullName evidence="2">Uncharacterized protein</fullName>
    </submittedName>
</protein>
<feature type="region of interest" description="Disordered" evidence="1">
    <location>
        <begin position="1"/>
        <end position="37"/>
    </location>
</feature>
<feature type="compositionally biased region" description="Low complexity" evidence="1">
    <location>
        <begin position="482"/>
        <end position="492"/>
    </location>
</feature>
<evidence type="ECO:0000256" key="1">
    <source>
        <dbReference type="SAM" id="MobiDB-lite"/>
    </source>
</evidence>
<dbReference type="AlphaFoldDB" id="A0A5N6JV20"/>
<name>A0A5N6JV20_MONLA</name>
<feature type="region of interest" description="Disordered" evidence="1">
    <location>
        <begin position="262"/>
        <end position="343"/>
    </location>
</feature>
<evidence type="ECO:0000313" key="2">
    <source>
        <dbReference type="EMBL" id="KAB8292507.1"/>
    </source>
</evidence>
<reference evidence="2 3" key="1">
    <citation type="submission" date="2019-06" db="EMBL/GenBank/DDBJ databases">
        <title>Genome Sequence of the Brown Rot Fungal Pathogen Monilinia laxa.</title>
        <authorList>
            <person name="De Miccolis Angelini R.M."/>
            <person name="Landi L."/>
            <person name="Abate D."/>
            <person name="Pollastro S."/>
            <person name="Romanazzi G."/>
            <person name="Faretra F."/>
        </authorList>
    </citation>
    <scope>NUCLEOTIDE SEQUENCE [LARGE SCALE GENOMIC DNA]</scope>
    <source>
        <strain evidence="2 3">Mlax316</strain>
    </source>
</reference>
<feature type="region of interest" description="Disordered" evidence="1">
    <location>
        <begin position="360"/>
        <end position="504"/>
    </location>
</feature>
<feature type="region of interest" description="Disordered" evidence="1">
    <location>
        <begin position="138"/>
        <end position="166"/>
    </location>
</feature>
<sequence>MSSSAPLPPRHNYDSFSLPVSSPITDHSPRPGPATRLLNDLFDEMDQLNTPDPINSSYIMIAESSDAHSRPRSRVKFSRFMLDLPNTPGEPPTSPTSMTSDQQDGYPFKHSRPHVNSEEGLLEPTSKFKEIQTRNIINGNPRFTSNSLPNHKFRSSLHSTSSTDSQEEYQTMIQKLRETFESSRFLTGAQMRAMAPRVFYTPALKKDIKGKGKGKVNSEVDEMEKNAIEILEALFGELNEREAGSSEEEWKTADELIDGIFNKHNNEDDDYDEKVENKDKGKGKEKEKEVEVEHIEDIKHSMEYEASETSEESYQAADTNKPQFPEINMNLSDEEHSDDDEEQLAEIQRNINMSLRHMKFDHIVEDNGGQQEHIPSSSSGESEETSFTQYLKAEETSTHSQHDIQGSSPITQLDTIVEHEEKIDEQNDSGSEESFNTAPSIKLHLRDTGSNDTCTNENDTKSEDEHSDTNTEEHTPPESVNSGSDTSSSTDCSIDDGAQDNDSQAEMAALATGVLAASLWMIERRIAASS</sequence>
<keyword evidence="3" id="KW-1185">Reference proteome</keyword>
<dbReference type="EMBL" id="VIGI01000013">
    <property type="protein sequence ID" value="KAB8292507.1"/>
    <property type="molecule type" value="Genomic_DNA"/>
</dbReference>
<feature type="compositionally biased region" description="Basic and acidic residues" evidence="1">
    <location>
        <begin position="416"/>
        <end position="425"/>
    </location>
</feature>
<organism evidence="2 3">
    <name type="scientific">Monilinia laxa</name>
    <name type="common">Brown rot fungus</name>
    <name type="synonym">Sclerotinia laxa</name>
    <dbReference type="NCBI Taxonomy" id="61186"/>
    <lineage>
        <taxon>Eukaryota</taxon>
        <taxon>Fungi</taxon>
        <taxon>Dikarya</taxon>
        <taxon>Ascomycota</taxon>
        <taxon>Pezizomycotina</taxon>
        <taxon>Leotiomycetes</taxon>
        <taxon>Helotiales</taxon>
        <taxon>Sclerotiniaceae</taxon>
        <taxon>Monilinia</taxon>
    </lineage>
</organism>
<proteinExistence type="predicted"/>
<feature type="compositionally biased region" description="Polar residues" evidence="1">
    <location>
        <begin position="14"/>
        <end position="25"/>
    </location>
</feature>
<feature type="compositionally biased region" description="Basic and acidic residues" evidence="1">
    <location>
        <begin position="274"/>
        <end position="303"/>
    </location>
</feature>
<feature type="region of interest" description="Disordered" evidence="1">
    <location>
        <begin position="82"/>
        <end position="116"/>
    </location>
</feature>